<reference evidence="2 3" key="1">
    <citation type="submission" date="2020-04" db="EMBL/GenBank/DDBJ databases">
        <title>Hymenobacter polaris sp. nov., isolated from Arctic soil.</title>
        <authorList>
            <person name="Dahal R.H."/>
        </authorList>
    </citation>
    <scope>NUCLEOTIDE SEQUENCE [LARGE SCALE GENOMIC DNA]</scope>
    <source>
        <strain evidence="2 3">RP-2-7</strain>
    </source>
</reference>
<dbReference type="PANTHER" id="PTHR34818">
    <property type="entry name" value="PROTEIN BLI-3"/>
    <property type="match status" value="1"/>
</dbReference>
<dbReference type="Gene3D" id="2.30.110.10">
    <property type="entry name" value="Electron Transport, Fmn-binding Protein, Chain A"/>
    <property type="match status" value="1"/>
</dbReference>
<organism evidence="2 3">
    <name type="scientific">Hymenobacter polaris</name>
    <dbReference type="NCBI Taxonomy" id="2682546"/>
    <lineage>
        <taxon>Bacteria</taxon>
        <taxon>Pseudomonadati</taxon>
        <taxon>Bacteroidota</taxon>
        <taxon>Cytophagia</taxon>
        <taxon>Cytophagales</taxon>
        <taxon>Hymenobacteraceae</taxon>
        <taxon>Hymenobacter</taxon>
    </lineage>
</organism>
<keyword evidence="3" id="KW-1185">Reference proteome</keyword>
<dbReference type="PANTHER" id="PTHR34818:SF1">
    <property type="entry name" value="PROTEIN BLI-3"/>
    <property type="match status" value="1"/>
</dbReference>
<proteinExistence type="predicted"/>
<accession>A0A7Y0AET0</accession>
<sequence length="168" mass="18747">MAEQVAVIHDVQKLLDKIKEVKYTTLTTLDAQGHLHGRPMYTCEPGNDGALWFFTENDAQKVSEIKANPQVGLGYNDIDNATYVTIAGRAEVTEDKAKIKELWREDFRGFFPKGTDDPTIALLKVTIESGEYWDSPGNIFVRAFAYAKAVTTGEKHQPTPDEQAKVQA</sequence>
<dbReference type="InterPro" id="IPR052917">
    <property type="entry name" value="Stress-Dev_Protein"/>
</dbReference>
<dbReference type="InterPro" id="IPR038725">
    <property type="entry name" value="YdaG_split_barrel_FMN-bd"/>
</dbReference>
<dbReference type="AlphaFoldDB" id="A0A7Y0AET0"/>
<dbReference type="EMBL" id="JABBGH010000002">
    <property type="protein sequence ID" value="NML66049.1"/>
    <property type="molecule type" value="Genomic_DNA"/>
</dbReference>
<gene>
    <name evidence="2" type="ORF">HHL22_12620</name>
</gene>
<protein>
    <submittedName>
        <fullName evidence="2">Pyridoxamine 5'-phosphate oxidase family protein</fullName>
    </submittedName>
</protein>
<dbReference type="Pfam" id="PF16242">
    <property type="entry name" value="Pyrid_ox_like"/>
    <property type="match status" value="1"/>
</dbReference>
<dbReference type="InterPro" id="IPR012349">
    <property type="entry name" value="Split_barrel_FMN-bd"/>
</dbReference>
<feature type="domain" description="General stress protein FMN-binding split barrel" evidence="1">
    <location>
        <begin position="10"/>
        <end position="155"/>
    </location>
</feature>
<comment type="caution">
    <text evidence="2">The sequence shown here is derived from an EMBL/GenBank/DDBJ whole genome shotgun (WGS) entry which is preliminary data.</text>
</comment>
<name>A0A7Y0AET0_9BACT</name>
<dbReference type="SUPFAM" id="SSF50475">
    <property type="entry name" value="FMN-binding split barrel"/>
    <property type="match status" value="1"/>
</dbReference>
<dbReference type="Proteomes" id="UP000559626">
    <property type="component" value="Unassembled WGS sequence"/>
</dbReference>
<evidence type="ECO:0000259" key="1">
    <source>
        <dbReference type="Pfam" id="PF16242"/>
    </source>
</evidence>
<evidence type="ECO:0000313" key="3">
    <source>
        <dbReference type="Proteomes" id="UP000559626"/>
    </source>
</evidence>
<dbReference type="RefSeq" id="WP_169531715.1">
    <property type="nucleotide sequence ID" value="NZ_JABBGH010000002.1"/>
</dbReference>
<evidence type="ECO:0000313" key="2">
    <source>
        <dbReference type="EMBL" id="NML66049.1"/>
    </source>
</evidence>